<accession>A0A448KDA5</accession>
<dbReference type="PANTHER" id="PTHR30040:SF2">
    <property type="entry name" value="FAD:PROTEIN FMN TRANSFERASE"/>
    <property type="match status" value="1"/>
</dbReference>
<proteinExistence type="predicted"/>
<dbReference type="SUPFAM" id="SSF143631">
    <property type="entry name" value="ApbE-like"/>
    <property type="match status" value="1"/>
</dbReference>
<keyword evidence="8" id="KW-0460">Magnesium</keyword>
<dbReference type="Proteomes" id="UP000276899">
    <property type="component" value="Chromosome"/>
</dbReference>
<evidence type="ECO:0000256" key="4">
    <source>
        <dbReference type="ARBA" id="ARBA00022630"/>
    </source>
</evidence>
<keyword evidence="7" id="KW-0274">FAD</keyword>
<protein>
    <recommendedName>
        <fullName evidence="3">FAD:protein FMN transferase</fullName>
        <ecNumber evidence="2">2.7.1.180</ecNumber>
    </recommendedName>
    <alternativeName>
        <fullName evidence="9">Flavin transferase</fullName>
    </alternativeName>
</protein>
<dbReference type="GO" id="GO:0046872">
    <property type="term" value="F:metal ion binding"/>
    <property type="evidence" value="ECO:0007669"/>
    <property type="project" value="UniProtKB-KW"/>
</dbReference>
<dbReference type="InterPro" id="IPR024932">
    <property type="entry name" value="ApbE"/>
</dbReference>
<evidence type="ECO:0000256" key="3">
    <source>
        <dbReference type="ARBA" id="ARBA00016337"/>
    </source>
</evidence>
<evidence type="ECO:0000256" key="10">
    <source>
        <dbReference type="ARBA" id="ARBA00048540"/>
    </source>
</evidence>
<comment type="cofactor">
    <cofactor evidence="1">
        <name>Mg(2+)</name>
        <dbReference type="ChEBI" id="CHEBI:18420"/>
    </cofactor>
</comment>
<keyword evidence="5" id="KW-0808">Transferase</keyword>
<dbReference type="RefSeq" id="WP_026426774.1">
    <property type="nucleotide sequence ID" value="NZ_CBCRWE010000002.1"/>
</dbReference>
<sequence>MAAFRPQDALASSTWSFPATGTTWRVSTAAPLAPALREEITALVEAFEQTWSRFRPSSLVSRAARGEMGPGPISLGLPAGSAAMLDLYDVFHRLTEGRVDPLVGNDLVELGYDPLLSFTVRDGAPERLGAVRGRPTWAQAVEHEGDALTLREPALIDIGAVGKGFLADLIGQTLEAAGAGDYLIDGSGDLLVHCARPVRIGLEQPGRPGFVVGAVEISRGAVCGSGVDRRAWGEGLHHILDAVTGRPVQPVAAAWAMAPTCALADGLATALFTTAPERLASEIAYDFALLRTDGSASTSRTFHRLGELYTS</sequence>
<evidence type="ECO:0000256" key="1">
    <source>
        <dbReference type="ARBA" id="ARBA00001946"/>
    </source>
</evidence>
<dbReference type="GO" id="GO:0016740">
    <property type="term" value="F:transferase activity"/>
    <property type="evidence" value="ECO:0007669"/>
    <property type="project" value="UniProtKB-KW"/>
</dbReference>
<dbReference type="STRING" id="1278298.GCA_000428685_01628"/>
<dbReference type="Gene3D" id="3.10.520.10">
    <property type="entry name" value="ApbE-like domains"/>
    <property type="match status" value="1"/>
</dbReference>
<evidence type="ECO:0000313" key="12">
    <source>
        <dbReference type="Proteomes" id="UP000276899"/>
    </source>
</evidence>
<reference evidence="11 12" key="1">
    <citation type="submission" date="2018-12" db="EMBL/GenBank/DDBJ databases">
        <authorList>
            <consortium name="Pathogen Informatics"/>
        </authorList>
    </citation>
    <scope>NUCLEOTIDE SEQUENCE [LARGE SCALE GENOMIC DNA]</scope>
    <source>
        <strain evidence="11 12">NCTC11923</strain>
    </source>
</reference>
<gene>
    <name evidence="11" type="primary">apbE</name>
    <name evidence="11" type="ORF">NCTC11923_01519</name>
</gene>
<dbReference type="PANTHER" id="PTHR30040">
    <property type="entry name" value="THIAMINE BIOSYNTHESIS LIPOPROTEIN APBE"/>
    <property type="match status" value="1"/>
</dbReference>
<dbReference type="KEGG" id="asla:NCTC11923_01519"/>
<evidence type="ECO:0000256" key="6">
    <source>
        <dbReference type="ARBA" id="ARBA00022723"/>
    </source>
</evidence>
<dbReference type="EMBL" id="LR134363">
    <property type="protein sequence ID" value="VEG74870.1"/>
    <property type="molecule type" value="Genomic_DNA"/>
</dbReference>
<evidence type="ECO:0000256" key="5">
    <source>
        <dbReference type="ARBA" id="ARBA00022679"/>
    </source>
</evidence>
<dbReference type="AlphaFoldDB" id="A0A448KDA5"/>
<evidence type="ECO:0000256" key="7">
    <source>
        <dbReference type="ARBA" id="ARBA00022827"/>
    </source>
</evidence>
<comment type="catalytic activity">
    <reaction evidence="10">
        <text>L-threonyl-[protein] + FAD = FMN-L-threonyl-[protein] + AMP + H(+)</text>
        <dbReference type="Rhea" id="RHEA:36847"/>
        <dbReference type="Rhea" id="RHEA-COMP:11060"/>
        <dbReference type="Rhea" id="RHEA-COMP:11061"/>
        <dbReference type="ChEBI" id="CHEBI:15378"/>
        <dbReference type="ChEBI" id="CHEBI:30013"/>
        <dbReference type="ChEBI" id="CHEBI:57692"/>
        <dbReference type="ChEBI" id="CHEBI:74257"/>
        <dbReference type="ChEBI" id="CHEBI:456215"/>
        <dbReference type="EC" id="2.7.1.180"/>
    </reaction>
</comment>
<evidence type="ECO:0000256" key="2">
    <source>
        <dbReference type="ARBA" id="ARBA00011955"/>
    </source>
</evidence>
<organism evidence="11 12">
    <name type="scientific">Actinomyces slackii</name>
    <dbReference type="NCBI Taxonomy" id="52774"/>
    <lineage>
        <taxon>Bacteria</taxon>
        <taxon>Bacillati</taxon>
        <taxon>Actinomycetota</taxon>
        <taxon>Actinomycetes</taxon>
        <taxon>Actinomycetales</taxon>
        <taxon>Actinomycetaceae</taxon>
        <taxon>Actinomyces</taxon>
    </lineage>
</organism>
<name>A0A448KDA5_9ACTO</name>
<evidence type="ECO:0000256" key="8">
    <source>
        <dbReference type="ARBA" id="ARBA00022842"/>
    </source>
</evidence>
<evidence type="ECO:0000256" key="9">
    <source>
        <dbReference type="ARBA" id="ARBA00031306"/>
    </source>
</evidence>
<keyword evidence="12" id="KW-1185">Reference proteome</keyword>
<keyword evidence="6" id="KW-0479">Metal-binding</keyword>
<dbReference type="Pfam" id="PF02424">
    <property type="entry name" value="ApbE"/>
    <property type="match status" value="1"/>
</dbReference>
<dbReference type="InterPro" id="IPR003374">
    <property type="entry name" value="ApbE-like_sf"/>
</dbReference>
<dbReference type="EC" id="2.7.1.180" evidence="2"/>
<evidence type="ECO:0000313" key="11">
    <source>
        <dbReference type="EMBL" id="VEG74870.1"/>
    </source>
</evidence>
<keyword evidence="11" id="KW-0449">Lipoprotein</keyword>
<keyword evidence="4" id="KW-0285">Flavoprotein</keyword>